<evidence type="ECO:0000313" key="2">
    <source>
        <dbReference type="EMBL" id="KAK9717342.1"/>
    </source>
</evidence>
<accession>A0ABR2W292</accession>
<proteinExistence type="predicted"/>
<feature type="region of interest" description="Disordered" evidence="1">
    <location>
        <begin position="54"/>
        <end position="105"/>
    </location>
</feature>
<reference evidence="2 3" key="1">
    <citation type="submission" date="2023-04" db="EMBL/GenBank/DDBJ databases">
        <title>Genome of Basidiobolus ranarum AG-B5.</title>
        <authorList>
            <person name="Stajich J.E."/>
            <person name="Carter-House D."/>
            <person name="Gryganskyi A."/>
        </authorList>
    </citation>
    <scope>NUCLEOTIDE SEQUENCE [LARGE SCALE GENOMIC DNA]</scope>
    <source>
        <strain evidence="2 3">AG-B5</strain>
    </source>
</reference>
<evidence type="ECO:0000256" key="1">
    <source>
        <dbReference type="SAM" id="MobiDB-lite"/>
    </source>
</evidence>
<organism evidence="2 3">
    <name type="scientific">Basidiobolus ranarum</name>
    <dbReference type="NCBI Taxonomy" id="34480"/>
    <lineage>
        <taxon>Eukaryota</taxon>
        <taxon>Fungi</taxon>
        <taxon>Fungi incertae sedis</taxon>
        <taxon>Zoopagomycota</taxon>
        <taxon>Entomophthoromycotina</taxon>
        <taxon>Basidiobolomycetes</taxon>
        <taxon>Basidiobolales</taxon>
        <taxon>Basidiobolaceae</taxon>
        <taxon>Basidiobolus</taxon>
    </lineage>
</organism>
<dbReference type="EMBL" id="JASJQH010007148">
    <property type="protein sequence ID" value="KAK9717342.1"/>
    <property type="molecule type" value="Genomic_DNA"/>
</dbReference>
<protein>
    <submittedName>
        <fullName evidence="2">Uncharacterized protein</fullName>
    </submittedName>
</protein>
<dbReference type="Proteomes" id="UP001479436">
    <property type="component" value="Unassembled WGS sequence"/>
</dbReference>
<keyword evidence="3" id="KW-1185">Reference proteome</keyword>
<comment type="caution">
    <text evidence="2">The sequence shown here is derived from an EMBL/GenBank/DDBJ whole genome shotgun (WGS) entry which is preliminary data.</text>
</comment>
<evidence type="ECO:0000313" key="3">
    <source>
        <dbReference type="Proteomes" id="UP001479436"/>
    </source>
</evidence>
<feature type="compositionally biased region" description="Polar residues" evidence="1">
    <location>
        <begin position="84"/>
        <end position="94"/>
    </location>
</feature>
<feature type="compositionally biased region" description="Low complexity" evidence="1">
    <location>
        <begin position="58"/>
        <end position="74"/>
    </location>
</feature>
<gene>
    <name evidence="2" type="ORF">K7432_006296</name>
</gene>
<name>A0ABR2W292_9FUNG</name>
<sequence length="149" mass="16173">MSSNTPENQESEDLILSFLNQDCFADTDASLSDPKLLANEDNLWDFLSNVPTLDKESLSGGVSPPWSSSSSDDNSGVHEPPSSPHSSKGNSPEFTTPKREEPDADYWQYVNEECLMETAANDAVSSPKGLLETTSLSIDDIPLNFSTVV</sequence>